<dbReference type="Gene3D" id="3.55.40.10">
    <property type="entry name" value="minor pseudopilin epsh domain"/>
    <property type="match status" value="1"/>
</dbReference>
<organism evidence="13 14">
    <name type="scientific">Alginatibacterium sediminis</name>
    <dbReference type="NCBI Taxonomy" id="2164068"/>
    <lineage>
        <taxon>Bacteria</taxon>
        <taxon>Pseudomonadati</taxon>
        <taxon>Pseudomonadota</taxon>
        <taxon>Gammaproteobacteria</taxon>
        <taxon>Alteromonadales</taxon>
        <taxon>Alteromonadaceae</taxon>
        <taxon>Alginatibacterium</taxon>
    </lineage>
</organism>
<keyword evidence="3" id="KW-1003">Cell membrane</keyword>
<dbReference type="NCBIfam" id="TIGR02532">
    <property type="entry name" value="IV_pilin_GFxxxE"/>
    <property type="match status" value="1"/>
</dbReference>
<keyword evidence="14" id="KW-1185">Reference proteome</keyword>
<comment type="subcellular location">
    <subcellularLocation>
        <location evidence="1">Cell inner membrane</location>
        <topology evidence="1">Single-pass membrane protein</topology>
    </subcellularLocation>
</comment>
<accession>A0A420EK01</accession>
<evidence type="ECO:0000256" key="3">
    <source>
        <dbReference type="ARBA" id="ARBA00022475"/>
    </source>
</evidence>
<proteinExistence type="inferred from homology"/>
<evidence type="ECO:0000256" key="10">
    <source>
        <dbReference type="ARBA" id="ARBA00030775"/>
    </source>
</evidence>
<keyword evidence="5" id="KW-0997">Cell inner membrane</keyword>
<dbReference type="GO" id="GO:0015627">
    <property type="term" value="C:type II protein secretion system complex"/>
    <property type="evidence" value="ECO:0007669"/>
    <property type="project" value="InterPro"/>
</dbReference>
<dbReference type="SUPFAM" id="SSF54523">
    <property type="entry name" value="Pili subunits"/>
    <property type="match status" value="1"/>
</dbReference>
<sequence>MDSSMQNGFTLLELLFSLVIVSIGMSLSFVGYQRLISEFELKRSYALFQHQTRVARQEALNSGVTMVYCALDSNLNQCTSDFNSGFDLFVDHNNNGAHEPSEPIIWITSELPTQIRIHSNLIAFRFLANGYLATAGRIDLCGEGLDKNYALVLSRSASSRLELSDDCSF</sequence>
<dbReference type="Pfam" id="PF07963">
    <property type="entry name" value="N_methyl"/>
    <property type="match status" value="1"/>
</dbReference>
<evidence type="ECO:0000256" key="8">
    <source>
        <dbReference type="ARBA" id="ARBA00023136"/>
    </source>
</evidence>
<evidence type="ECO:0000313" key="13">
    <source>
        <dbReference type="EMBL" id="RKF20926.1"/>
    </source>
</evidence>
<keyword evidence="6 11" id="KW-0812">Transmembrane</keyword>
<keyword evidence="4" id="KW-0488">Methylation</keyword>
<feature type="domain" description="General secretion pathway GspH" evidence="12">
    <location>
        <begin position="48"/>
        <end position="156"/>
    </location>
</feature>
<comment type="caution">
    <text evidence="13">The sequence shown here is derived from an EMBL/GenBank/DDBJ whole genome shotgun (WGS) entry which is preliminary data.</text>
</comment>
<feature type="transmembrane region" description="Helical" evidence="11">
    <location>
        <begin position="12"/>
        <end position="32"/>
    </location>
</feature>
<dbReference type="InterPro" id="IPR022346">
    <property type="entry name" value="T2SS_GspH"/>
</dbReference>
<evidence type="ECO:0000256" key="2">
    <source>
        <dbReference type="ARBA" id="ARBA00021549"/>
    </source>
</evidence>
<evidence type="ECO:0000256" key="4">
    <source>
        <dbReference type="ARBA" id="ARBA00022481"/>
    </source>
</evidence>
<comment type="similarity">
    <text evidence="9">Belongs to the GSP H family.</text>
</comment>
<evidence type="ECO:0000256" key="9">
    <source>
        <dbReference type="ARBA" id="ARBA00025772"/>
    </source>
</evidence>
<evidence type="ECO:0000256" key="5">
    <source>
        <dbReference type="ARBA" id="ARBA00022519"/>
    </source>
</evidence>
<evidence type="ECO:0000259" key="12">
    <source>
        <dbReference type="Pfam" id="PF12019"/>
    </source>
</evidence>
<gene>
    <name evidence="13" type="ORF">DBZ36_03010</name>
</gene>
<evidence type="ECO:0000256" key="7">
    <source>
        <dbReference type="ARBA" id="ARBA00022989"/>
    </source>
</evidence>
<reference evidence="13 14" key="1">
    <citation type="submission" date="2018-09" db="EMBL/GenBank/DDBJ databases">
        <authorList>
            <person name="Wang Z."/>
        </authorList>
    </citation>
    <scope>NUCLEOTIDE SEQUENCE [LARGE SCALE GENOMIC DNA]</scope>
    <source>
        <strain evidence="13 14">ALS 81</strain>
    </source>
</reference>
<dbReference type="Pfam" id="PF12019">
    <property type="entry name" value="GspH"/>
    <property type="match status" value="1"/>
</dbReference>
<evidence type="ECO:0000313" key="14">
    <source>
        <dbReference type="Proteomes" id="UP000286482"/>
    </source>
</evidence>
<dbReference type="InterPro" id="IPR012902">
    <property type="entry name" value="N_methyl_site"/>
</dbReference>
<dbReference type="EMBL" id="RAQO01000003">
    <property type="protein sequence ID" value="RKF20926.1"/>
    <property type="molecule type" value="Genomic_DNA"/>
</dbReference>
<dbReference type="InterPro" id="IPR045584">
    <property type="entry name" value="Pilin-like"/>
</dbReference>
<dbReference type="Proteomes" id="UP000286482">
    <property type="component" value="Unassembled WGS sequence"/>
</dbReference>
<protein>
    <recommendedName>
        <fullName evidence="2">Type II secretion system protein H</fullName>
    </recommendedName>
    <alternativeName>
        <fullName evidence="10">General secretion pathway protein H</fullName>
    </alternativeName>
</protein>
<dbReference type="GO" id="GO:0015628">
    <property type="term" value="P:protein secretion by the type II secretion system"/>
    <property type="evidence" value="ECO:0007669"/>
    <property type="project" value="InterPro"/>
</dbReference>
<evidence type="ECO:0000256" key="6">
    <source>
        <dbReference type="ARBA" id="ARBA00022692"/>
    </source>
</evidence>
<name>A0A420EK01_9ALTE</name>
<keyword evidence="7 11" id="KW-1133">Transmembrane helix</keyword>
<evidence type="ECO:0000256" key="11">
    <source>
        <dbReference type="SAM" id="Phobius"/>
    </source>
</evidence>
<dbReference type="GO" id="GO:0005886">
    <property type="term" value="C:plasma membrane"/>
    <property type="evidence" value="ECO:0007669"/>
    <property type="project" value="UniProtKB-SubCell"/>
</dbReference>
<evidence type="ECO:0000256" key="1">
    <source>
        <dbReference type="ARBA" id="ARBA00004377"/>
    </source>
</evidence>
<keyword evidence="8 11" id="KW-0472">Membrane</keyword>
<dbReference type="AlphaFoldDB" id="A0A420EK01"/>